<sequence length="175" mass="19358">MAVELVPYTPRWCSEFALEASALRKALGDTIVAIHHIGSTAIPGILAKPVIDVLCVVTSLAAVDAAAPRMQVLGYTAKGEHGIAGRRYFQKKDSRGVRSHHVHVFCLGADHIEGHLAFRDFLLAHPTKAAQYAEMKALALANHLLTRQAYQESKKPFIFALLPEAIRWYRLQRGH</sequence>
<dbReference type="AlphaFoldDB" id="A0A1W1W508"/>
<dbReference type="InterPro" id="IPR007344">
    <property type="entry name" value="GrpB/CoaE"/>
</dbReference>
<dbReference type="Proteomes" id="UP000192266">
    <property type="component" value="Unassembled WGS sequence"/>
</dbReference>
<dbReference type="Gene3D" id="3.30.460.10">
    <property type="entry name" value="Beta Polymerase, domain 2"/>
    <property type="match status" value="1"/>
</dbReference>
<dbReference type="STRING" id="645990.SAMN00120144_3088"/>
<name>A0A1W1W508_9BACT</name>
<dbReference type="EMBL" id="FWWW01000122">
    <property type="protein sequence ID" value="SMC00708.1"/>
    <property type="molecule type" value="Genomic_DNA"/>
</dbReference>
<evidence type="ECO:0000313" key="1">
    <source>
        <dbReference type="EMBL" id="SMC00708.1"/>
    </source>
</evidence>
<evidence type="ECO:0008006" key="3">
    <source>
        <dbReference type="Google" id="ProtNLM"/>
    </source>
</evidence>
<reference evidence="1 2" key="1">
    <citation type="submission" date="2017-04" db="EMBL/GenBank/DDBJ databases">
        <authorList>
            <person name="Afonso C.L."/>
            <person name="Miller P.J."/>
            <person name="Scott M.A."/>
            <person name="Spackman E."/>
            <person name="Goraichik I."/>
            <person name="Dimitrov K.M."/>
            <person name="Suarez D.L."/>
            <person name="Swayne D.E."/>
        </authorList>
    </citation>
    <scope>NUCLEOTIDE SEQUENCE [LARGE SCALE GENOMIC DNA]</scope>
    <source>
        <strain evidence="1 2">DSM 11622</strain>
    </source>
</reference>
<gene>
    <name evidence="1" type="ORF">SAMN00120144_3088</name>
</gene>
<dbReference type="OrthoDB" id="9799092at2"/>
<protein>
    <recommendedName>
        <fullName evidence="3">GrpB family protein</fullName>
    </recommendedName>
</protein>
<proteinExistence type="predicted"/>
<dbReference type="PANTHER" id="PTHR34822:SF1">
    <property type="entry name" value="GRPB FAMILY PROTEIN"/>
    <property type="match status" value="1"/>
</dbReference>
<dbReference type="PANTHER" id="PTHR34822">
    <property type="entry name" value="GRPB DOMAIN PROTEIN (AFU_ORTHOLOGUE AFUA_1G01530)"/>
    <property type="match status" value="1"/>
</dbReference>
<accession>A0A1W1W508</accession>
<keyword evidence="2" id="KW-1185">Reference proteome</keyword>
<organism evidence="1 2">
    <name type="scientific">Hymenobacter roseosalivarius DSM 11622</name>
    <dbReference type="NCBI Taxonomy" id="645990"/>
    <lineage>
        <taxon>Bacteria</taxon>
        <taxon>Pseudomonadati</taxon>
        <taxon>Bacteroidota</taxon>
        <taxon>Cytophagia</taxon>
        <taxon>Cytophagales</taxon>
        <taxon>Hymenobacteraceae</taxon>
        <taxon>Hymenobacter</taxon>
    </lineage>
</organism>
<dbReference type="InterPro" id="IPR043519">
    <property type="entry name" value="NT_sf"/>
</dbReference>
<dbReference type="SUPFAM" id="SSF81301">
    <property type="entry name" value="Nucleotidyltransferase"/>
    <property type="match status" value="1"/>
</dbReference>
<evidence type="ECO:0000313" key="2">
    <source>
        <dbReference type="Proteomes" id="UP000192266"/>
    </source>
</evidence>
<dbReference type="RefSeq" id="WP_084448170.1">
    <property type="nucleotide sequence ID" value="NZ_FWWW01000122.1"/>
</dbReference>
<dbReference type="Pfam" id="PF04229">
    <property type="entry name" value="GrpB"/>
    <property type="match status" value="1"/>
</dbReference>